<feature type="domain" description="N-acetyltransferase" evidence="3">
    <location>
        <begin position="1"/>
        <end position="150"/>
    </location>
</feature>
<evidence type="ECO:0000256" key="2">
    <source>
        <dbReference type="ARBA" id="ARBA00023315"/>
    </source>
</evidence>
<evidence type="ECO:0000259" key="3">
    <source>
        <dbReference type="PROSITE" id="PS51186"/>
    </source>
</evidence>
<dbReference type="SUPFAM" id="SSF55729">
    <property type="entry name" value="Acyl-CoA N-acyltransferases (Nat)"/>
    <property type="match status" value="1"/>
</dbReference>
<reference evidence="4 5" key="1">
    <citation type="submission" date="2020-03" db="EMBL/GenBank/DDBJ databases">
        <title>Complete genome sequence of Monaibacterium sp. ALG8 with diverse plasmids.</title>
        <authorList>
            <person name="Sun C."/>
        </authorList>
    </citation>
    <scope>NUCLEOTIDE SEQUENCE [LARGE SCALE GENOMIC DNA]</scope>
    <source>
        <strain evidence="4 5">ALG8</strain>
    </source>
</reference>
<dbReference type="KEGG" id="mon:G8E03_05840"/>
<dbReference type="EMBL" id="CP049811">
    <property type="protein sequence ID" value="QIK40329.1"/>
    <property type="molecule type" value="Genomic_DNA"/>
</dbReference>
<protein>
    <submittedName>
        <fullName evidence="4">GNAT family N-acetyltransferase</fullName>
    </submittedName>
</protein>
<dbReference type="RefSeq" id="WP_166189672.1">
    <property type="nucleotide sequence ID" value="NZ_CP049811.1"/>
</dbReference>
<dbReference type="Pfam" id="PF00583">
    <property type="entry name" value="Acetyltransf_1"/>
    <property type="match status" value="1"/>
</dbReference>
<keyword evidence="5" id="KW-1185">Reference proteome</keyword>
<dbReference type="PROSITE" id="PS51186">
    <property type="entry name" value="GNAT"/>
    <property type="match status" value="1"/>
</dbReference>
<dbReference type="InterPro" id="IPR000182">
    <property type="entry name" value="GNAT_dom"/>
</dbReference>
<evidence type="ECO:0000313" key="4">
    <source>
        <dbReference type="EMBL" id="QIK40329.1"/>
    </source>
</evidence>
<dbReference type="AlphaFoldDB" id="A0A6G7VJW6"/>
<organism evidence="4 5">
    <name type="scientific">Pontivivens nitratireducens</name>
    <dbReference type="NCBI Taxonomy" id="2758038"/>
    <lineage>
        <taxon>Bacteria</taxon>
        <taxon>Pseudomonadati</taxon>
        <taxon>Pseudomonadota</taxon>
        <taxon>Alphaproteobacteria</taxon>
        <taxon>Rhodobacterales</taxon>
        <taxon>Paracoccaceae</taxon>
        <taxon>Pontivivens</taxon>
    </lineage>
</organism>
<dbReference type="InterPro" id="IPR050832">
    <property type="entry name" value="Bact_Acetyltransf"/>
</dbReference>
<evidence type="ECO:0000256" key="1">
    <source>
        <dbReference type="ARBA" id="ARBA00022679"/>
    </source>
</evidence>
<name>A0A6G7VJW6_9RHOB</name>
<evidence type="ECO:0000313" key="5">
    <source>
        <dbReference type="Proteomes" id="UP000500791"/>
    </source>
</evidence>
<dbReference type="CDD" id="cd04301">
    <property type="entry name" value="NAT_SF"/>
    <property type="match status" value="1"/>
</dbReference>
<sequence length="161" mass="17188">MKIRQTDPSSPEAVAILQQSWQFLDARFPPEQRFRLDLESLRASNVTFFLATEGGMATGCVAFAQQGDDWGEVKSMFVTSAARGSGAAKALLQAVETCARAKGCTLLRLETGVGLDAAHAFYAREGFVTIGPFGAYPDIPSSVFMEKKLAPDSGDDEAACG</sequence>
<dbReference type="PANTHER" id="PTHR43877:SF5">
    <property type="entry name" value="BLL8307 PROTEIN"/>
    <property type="match status" value="1"/>
</dbReference>
<proteinExistence type="predicted"/>
<keyword evidence="2" id="KW-0012">Acyltransferase</keyword>
<dbReference type="InterPro" id="IPR016181">
    <property type="entry name" value="Acyl_CoA_acyltransferase"/>
</dbReference>
<dbReference type="PANTHER" id="PTHR43877">
    <property type="entry name" value="AMINOALKYLPHOSPHONATE N-ACETYLTRANSFERASE-RELATED-RELATED"/>
    <property type="match status" value="1"/>
</dbReference>
<keyword evidence="1 4" id="KW-0808">Transferase</keyword>
<dbReference type="Proteomes" id="UP000500791">
    <property type="component" value="Chromosome"/>
</dbReference>
<gene>
    <name evidence="4" type="ORF">G8E03_05840</name>
</gene>
<dbReference type="Gene3D" id="3.40.630.30">
    <property type="match status" value="1"/>
</dbReference>
<dbReference type="GO" id="GO:0016747">
    <property type="term" value="F:acyltransferase activity, transferring groups other than amino-acyl groups"/>
    <property type="evidence" value="ECO:0007669"/>
    <property type="project" value="InterPro"/>
</dbReference>
<accession>A0A6G7VJW6</accession>